<dbReference type="STRING" id="398511.BpOF4_04470"/>
<dbReference type="InterPro" id="IPR012340">
    <property type="entry name" value="NA-bd_OB-fold"/>
</dbReference>
<evidence type="ECO:0000313" key="2">
    <source>
        <dbReference type="Proteomes" id="UP000001544"/>
    </source>
</evidence>
<dbReference type="KEGG" id="bpf:BpOF4_04470"/>
<name>D3FYS5_ALKPO</name>
<dbReference type="GO" id="GO:0003676">
    <property type="term" value="F:nucleic acid binding"/>
    <property type="evidence" value="ECO:0007669"/>
    <property type="project" value="InterPro"/>
</dbReference>
<dbReference type="AlphaFoldDB" id="D3FYS5"/>
<organism evidence="1 2">
    <name type="scientific">Alkalihalophilus pseudofirmus (strain ATCC BAA-2126 / JCM 17055 / OF4)</name>
    <name type="common">Bacillus pseudofirmus</name>
    <dbReference type="NCBI Taxonomy" id="398511"/>
    <lineage>
        <taxon>Bacteria</taxon>
        <taxon>Bacillati</taxon>
        <taxon>Bacillota</taxon>
        <taxon>Bacilli</taxon>
        <taxon>Bacillales</taxon>
        <taxon>Bacillaceae</taxon>
        <taxon>Alkalihalophilus</taxon>
    </lineage>
</organism>
<protein>
    <submittedName>
        <fullName evidence="1">DNA binding cold shock protein</fullName>
    </submittedName>
</protein>
<evidence type="ECO:0000313" key="1">
    <source>
        <dbReference type="EMBL" id="ADC48958.1"/>
    </source>
</evidence>
<gene>
    <name evidence="1" type="ordered locus">BpOF4_04470</name>
</gene>
<dbReference type="Gene3D" id="2.40.50.140">
    <property type="entry name" value="Nucleic acid-binding proteins"/>
    <property type="match status" value="1"/>
</dbReference>
<dbReference type="Proteomes" id="UP000001544">
    <property type="component" value="Chromosome"/>
</dbReference>
<sequence length="95" mass="10833">MNEIWKNDAETLEALAWIKPTGHVSKREGKKSKTEKPAQDRLAWFNTARGYGYTEKDVFIHRDSVISGEPRPGAAVTYELKETRKGKRGERVCVL</sequence>
<dbReference type="EMBL" id="CP001878">
    <property type="protein sequence ID" value="ADC48958.1"/>
    <property type="molecule type" value="Genomic_DNA"/>
</dbReference>
<accession>D3FYS5</accession>
<proteinExistence type="predicted"/>
<dbReference type="RefSeq" id="WP_012960232.1">
    <property type="nucleotide sequence ID" value="NC_013791.2"/>
</dbReference>
<keyword evidence="2" id="KW-1185">Reference proteome</keyword>
<reference evidence="1 2" key="1">
    <citation type="journal article" date="2011" name="Environ. Microbiol.">
        <title>Genome of alkaliphilic Bacillus pseudofirmus OF4 reveals adaptations that support the ability to grow in an external pH range from 7.5 to 11.4.</title>
        <authorList>
            <person name="Janto B."/>
            <person name="Ahmed A."/>
            <person name="Ito M."/>
            <person name="Liu J."/>
            <person name="Hicks D.B."/>
            <person name="Pagni S."/>
            <person name="Fackelmayer O.J."/>
            <person name="Smith T.A."/>
            <person name="Earl J."/>
            <person name="Elbourne L.D."/>
            <person name="Hassan K."/>
            <person name="Paulsen I.T."/>
            <person name="Kolsto A.B."/>
            <person name="Tourasse N.J."/>
            <person name="Ehrlich G.D."/>
            <person name="Boissy R."/>
            <person name="Ivey D.M."/>
            <person name="Li G."/>
            <person name="Xue Y."/>
            <person name="Ma Y."/>
            <person name="Hu F.Z."/>
            <person name="Krulwich T.A."/>
        </authorList>
    </citation>
    <scope>NUCLEOTIDE SEQUENCE [LARGE SCALE GENOMIC DNA]</scope>
    <source>
        <strain evidence="2">ATCC BAA-2126 / JCM 17055 / OF4</strain>
    </source>
</reference>
<dbReference type="CDD" id="cd04458">
    <property type="entry name" value="CSP_CDS"/>
    <property type="match status" value="1"/>
</dbReference>
<dbReference type="HOGENOM" id="CLU_2367009_0_0_9"/>
<dbReference type="InterPro" id="IPR002059">
    <property type="entry name" value="CSP_DNA-bd"/>
</dbReference>
<dbReference type="SUPFAM" id="SSF50249">
    <property type="entry name" value="Nucleic acid-binding proteins"/>
    <property type="match status" value="1"/>
</dbReference>